<keyword evidence="2" id="KW-1003">Cell membrane</keyword>
<keyword evidence="6" id="KW-0812">Transmembrane</keyword>
<keyword evidence="6" id="KW-0472">Membrane</keyword>
<dbReference type="GO" id="GO:0098797">
    <property type="term" value="C:plasma membrane protein complex"/>
    <property type="evidence" value="ECO:0007669"/>
    <property type="project" value="UniProtKB-ARBA"/>
</dbReference>
<evidence type="ECO:0000313" key="7">
    <source>
        <dbReference type="Ensembl" id="ENSELUP00000086352.1"/>
    </source>
</evidence>
<dbReference type="AlphaFoldDB" id="A0AAY5KIX6"/>
<feature type="transmembrane region" description="Helical" evidence="6">
    <location>
        <begin position="25"/>
        <end position="46"/>
    </location>
</feature>
<keyword evidence="6" id="KW-1133">Transmembrane helix</keyword>
<reference evidence="7 8" key="1">
    <citation type="submission" date="2020-02" db="EMBL/GenBank/DDBJ databases">
        <title>Esox lucius (northern pike) genome, fEsoLuc1, primary haplotype.</title>
        <authorList>
            <person name="Myers G."/>
            <person name="Karagic N."/>
            <person name="Meyer A."/>
            <person name="Pippel M."/>
            <person name="Reichard M."/>
            <person name="Winkler S."/>
            <person name="Tracey A."/>
            <person name="Sims Y."/>
            <person name="Howe K."/>
            <person name="Rhie A."/>
            <person name="Formenti G."/>
            <person name="Durbin R."/>
            <person name="Fedrigo O."/>
            <person name="Jarvis E.D."/>
        </authorList>
    </citation>
    <scope>NUCLEOTIDE SEQUENCE [LARGE SCALE GENOMIC DNA]</scope>
</reference>
<name>A0AAY5KIX6_ESOLU</name>
<evidence type="ECO:0000256" key="1">
    <source>
        <dbReference type="ARBA" id="ARBA00004251"/>
    </source>
</evidence>
<proteinExistence type="predicted"/>
<reference evidence="7" key="2">
    <citation type="submission" date="2025-08" db="UniProtKB">
        <authorList>
            <consortium name="Ensembl"/>
        </authorList>
    </citation>
    <scope>IDENTIFICATION</scope>
</reference>
<dbReference type="Pfam" id="PF11628">
    <property type="entry name" value="TCR_zetazeta"/>
    <property type="match status" value="1"/>
</dbReference>
<sequence length="100" mass="11553">MWAQIKYLKRYVHLSTSGFQMTDPIICYILDGALLFYSVIATMLFFKIKVSCKTCRKKNKRNHNNTVRSQALPCLFDQCAVRLSPPLNHTLHSCYSALHV</sequence>
<evidence type="ECO:0000256" key="4">
    <source>
        <dbReference type="ARBA" id="ARBA00022859"/>
    </source>
</evidence>
<organism evidence="7 8">
    <name type="scientific">Esox lucius</name>
    <name type="common">Northern pike</name>
    <dbReference type="NCBI Taxonomy" id="8010"/>
    <lineage>
        <taxon>Eukaryota</taxon>
        <taxon>Metazoa</taxon>
        <taxon>Chordata</taxon>
        <taxon>Craniata</taxon>
        <taxon>Vertebrata</taxon>
        <taxon>Euteleostomi</taxon>
        <taxon>Actinopterygii</taxon>
        <taxon>Neopterygii</taxon>
        <taxon>Teleostei</taxon>
        <taxon>Protacanthopterygii</taxon>
        <taxon>Esociformes</taxon>
        <taxon>Esocidae</taxon>
        <taxon>Esox</taxon>
    </lineage>
</organism>
<dbReference type="Proteomes" id="UP000265140">
    <property type="component" value="Chromosome 16"/>
</dbReference>
<dbReference type="Ensembl" id="ENSELUT00000105528.1">
    <property type="protein sequence ID" value="ENSELUP00000086352.1"/>
    <property type="gene ID" value="ENSELUG00000037250.1"/>
</dbReference>
<evidence type="ECO:0008006" key="9">
    <source>
        <dbReference type="Google" id="ProtNLM"/>
    </source>
</evidence>
<keyword evidence="5" id="KW-0675">Receptor</keyword>
<dbReference type="GO" id="GO:0002376">
    <property type="term" value="P:immune system process"/>
    <property type="evidence" value="ECO:0007669"/>
    <property type="project" value="UniProtKB-KW"/>
</dbReference>
<evidence type="ECO:0000256" key="5">
    <source>
        <dbReference type="ARBA" id="ARBA00023170"/>
    </source>
</evidence>
<keyword evidence="4" id="KW-0391">Immunity</keyword>
<evidence type="ECO:0000313" key="8">
    <source>
        <dbReference type="Proteomes" id="UP000265140"/>
    </source>
</evidence>
<keyword evidence="3" id="KW-0597">Phosphoprotein</keyword>
<evidence type="ECO:0000256" key="3">
    <source>
        <dbReference type="ARBA" id="ARBA00022553"/>
    </source>
</evidence>
<dbReference type="InterPro" id="IPR021663">
    <property type="entry name" value="CD3_zeta/IgE_Fc_rcpt_gamma"/>
</dbReference>
<reference evidence="7" key="3">
    <citation type="submission" date="2025-09" db="UniProtKB">
        <authorList>
            <consortium name="Ensembl"/>
        </authorList>
    </citation>
    <scope>IDENTIFICATION</scope>
</reference>
<accession>A0AAY5KIX6</accession>
<comment type="subcellular location">
    <subcellularLocation>
        <location evidence="1">Cell membrane</location>
        <topology evidence="1">Single-pass type I membrane protein</topology>
    </subcellularLocation>
</comment>
<evidence type="ECO:0000256" key="2">
    <source>
        <dbReference type="ARBA" id="ARBA00022475"/>
    </source>
</evidence>
<evidence type="ECO:0000256" key="6">
    <source>
        <dbReference type="SAM" id="Phobius"/>
    </source>
</evidence>
<keyword evidence="8" id="KW-1185">Reference proteome</keyword>
<protein>
    <recommendedName>
        <fullName evidence="9">T-cell surface glycoprotein CD3 zeta chain</fullName>
    </recommendedName>
</protein>